<organism evidence="2 3">
    <name type="scientific">Deinococcus hopiensis KR-140</name>
    <dbReference type="NCBI Taxonomy" id="695939"/>
    <lineage>
        <taxon>Bacteria</taxon>
        <taxon>Thermotogati</taxon>
        <taxon>Deinococcota</taxon>
        <taxon>Deinococci</taxon>
        <taxon>Deinococcales</taxon>
        <taxon>Deinococcaceae</taxon>
        <taxon>Deinococcus</taxon>
    </lineage>
</organism>
<dbReference type="SUPFAM" id="SSF46785">
    <property type="entry name" value="Winged helix' DNA-binding domain"/>
    <property type="match status" value="1"/>
</dbReference>
<keyword evidence="3" id="KW-1185">Reference proteome</keyword>
<dbReference type="EMBL" id="FWWU01000007">
    <property type="protein sequence ID" value="SMB84164.1"/>
    <property type="molecule type" value="Genomic_DNA"/>
</dbReference>
<evidence type="ECO:0000313" key="2">
    <source>
        <dbReference type="EMBL" id="SMB84164.1"/>
    </source>
</evidence>
<evidence type="ECO:0000313" key="3">
    <source>
        <dbReference type="Proteomes" id="UP000192582"/>
    </source>
</evidence>
<dbReference type="AlphaFoldDB" id="A0A1W1UTX2"/>
<sequence>MTESASYLLHRLVFELDRAADRLLRSHFGISYSRALFLFMLQHHGTVTQHELATALGYSDPAISTMLKGLIQDGYVQVVPSPEHARKRLVSLTPQGSHFVAQGRKLLDGKFDELMTQAGVDLQHYADLTQRLNQALVGQRSPDE</sequence>
<dbReference type="RefSeq" id="WP_084046705.1">
    <property type="nucleotide sequence ID" value="NZ_FWWU01000007.1"/>
</dbReference>
<dbReference type="GO" id="GO:0006950">
    <property type="term" value="P:response to stress"/>
    <property type="evidence" value="ECO:0007669"/>
    <property type="project" value="TreeGrafter"/>
</dbReference>
<dbReference type="Pfam" id="PF12802">
    <property type="entry name" value="MarR_2"/>
    <property type="match status" value="1"/>
</dbReference>
<evidence type="ECO:0000259" key="1">
    <source>
        <dbReference type="PROSITE" id="PS50995"/>
    </source>
</evidence>
<dbReference type="InterPro" id="IPR000835">
    <property type="entry name" value="HTH_MarR-typ"/>
</dbReference>
<dbReference type="GO" id="GO:0003677">
    <property type="term" value="F:DNA binding"/>
    <property type="evidence" value="ECO:0007669"/>
    <property type="project" value="UniProtKB-KW"/>
</dbReference>
<proteinExistence type="predicted"/>
<protein>
    <submittedName>
        <fullName evidence="2">DNA-binding transcriptional regulator, MarR family</fullName>
    </submittedName>
</protein>
<feature type="domain" description="HTH marR-type" evidence="1">
    <location>
        <begin position="2"/>
        <end position="134"/>
    </location>
</feature>
<dbReference type="Gene3D" id="1.10.10.10">
    <property type="entry name" value="Winged helix-like DNA-binding domain superfamily/Winged helix DNA-binding domain"/>
    <property type="match status" value="1"/>
</dbReference>
<dbReference type="GO" id="GO:0003700">
    <property type="term" value="F:DNA-binding transcription factor activity"/>
    <property type="evidence" value="ECO:0007669"/>
    <property type="project" value="InterPro"/>
</dbReference>
<keyword evidence="2" id="KW-0238">DNA-binding</keyword>
<reference evidence="2 3" key="1">
    <citation type="submission" date="2017-04" db="EMBL/GenBank/DDBJ databases">
        <authorList>
            <person name="Afonso C.L."/>
            <person name="Miller P.J."/>
            <person name="Scott M.A."/>
            <person name="Spackman E."/>
            <person name="Goraichik I."/>
            <person name="Dimitrov K.M."/>
            <person name="Suarez D.L."/>
            <person name="Swayne D.E."/>
        </authorList>
    </citation>
    <scope>NUCLEOTIDE SEQUENCE [LARGE SCALE GENOMIC DNA]</scope>
    <source>
        <strain evidence="2 3">KR-140</strain>
    </source>
</reference>
<accession>A0A1W1UTX2</accession>
<dbReference type="Proteomes" id="UP000192582">
    <property type="component" value="Unassembled WGS sequence"/>
</dbReference>
<dbReference type="OrthoDB" id="2366010at2"/>
<dbReference type="PROSITE" id="PS50995">
    <property type="entry name" value="HTH_MARR_2"/>
    <property type="match status" value="1"/>
</dbReference>
<dbReference type="InterPro" id="IPR036390">
    <property type="entry name" value="WH_DNA-bd_sf"/>
</dbReference>
<gene>
    <name evidence="2" type="ORF">SAMN00790413_05017</name>
</gene>
<dbReference type="PANTHER" id="PTHR33164:SF43">
    <property type="entry name" value="HTH-TYPE TRANSCRIPTIONAL REPRESSOR YETL"/>
    <property type="match status" value="1"/>
</dbReference>
<dbReference type="InterPro" id="IPR039422">
    <property type="entry name" value="MarR/SlyA-like"/>
</dbReference>
<dbReference type="SMART" id="SM00347">
    <property type="entry name" value="HTH_MARR"/>
    <property type="match status" value="1"/>
</dbReference>
<dbReference type="STRING" id="695939.SAMN00790413_05017"/>
<dbReference type="PANTHER" id="PTHR33164">
    <property type="entry name" value="TRANSCRIPTIONAL REGULATOR, MARR FAMILY"/>
    <property type="match status" value="1"/>
</dbReference>
<name>A0A1W1UTX2_9DEIO</name>
<dbReference type="InterPro" id="IPR036388">
    <property type="entry name" value="WH-like_DNA-bd_sf"/>
</dbReference>